<comment type="caution">
    <text evidence="2">The sequence shown here is derived from an EMBL/GenBank/DDBJ whole genome shotgun (WGS) entry which is preliminary data.</text>
</comment>
<keyword evidence="1" id="KW-0732">Signal</keyword>
<keyword evidence="3" id="KW-1185">Reference proteome</keyword>
<feature type="chain" id="PRO_5015935565" evidence="1">
    <location>
        <begin position="25"/>
        <end position="252"/>
    </location>
</feature>
<dbReference type="EMBL" id="PQWO01000002">
    <property type="protein sequence ID" value="PZD74717.1"/>
    <property type="molecule type" value="Genomic_DNA"/>
</dbReference>
<dbReference type="Proteomes" id="UP000248857">
    <property type="component" value="Unassembled WGS sequence"/>
</dbReference>
<sequence>MNSIFSLCLASAFLPVALSSAAIAENIDPIEVVTSGEHCSKSKEVFYRSQELRSPSSEFSVYFNTVLRRTSGSKVLQGNSRELCFGGIDTPISDLIEVEDTTRTVYKRPPGDCHSVISPKSFSADGRYLVSEYYANCSGDGETGISIFAVDTNYSPIDLEIEYCRQSESSQYPASHITFKGFISALQFVVECNALYGDSGDGPSLWNETIDLPTRDVRRRLSQELTSPKNLRSYGTVVSEGEIFKVQTFPER</sequence>
<evidence type="ECO:0000313" key="2">
    <source>
        <dbReference type="EMBL" id="PZD74717.1"/>
    </source>
</evidence>
<dbReference type="AlphaFoldDB" id="A0A2W1K4H2"/>
<evidence type="ECO:0000313" key="3">
    <source>
        <dbReference type="Proteomes" id="UP000248857"/>
    </source>
</evidence>
<protein>
    <submittedName>
        <fullName evidence="2">Uncharacterized protein</fullName>
    </submittedName>
</protein>
<gene>
    <name evidence="2" type="ORF">C1752_00865</name>
</gene>
<reference evidence="2 3" key="1">
    <citation type="journal article" date="2018" name="Sci. Rep.">
        <title>A novel species of the marine cyanobacterium Acaryochloris with a unique pigment content and lifestyle.</title>
        <authorList>
            <person name="Partensky F."/>
            <person name="Six C."/>
            <person name="Ratin M."/>
            <person name="Garczarek L."/>
            <person name="Vaulot D."/>
            <person name="Probert I."/>
            <person name="Calteau A."/>
            <person name="Gourvil P."/>
            <person name="Marie D."/>
            <person name="Grebert T."/>
            <person name="Bouchier C."/>
            <person name="Le Panse S."/>
            <person name="Gachenot M."/>
            <person name="Rodriguez F."/>
            <person name="Garrido J.L."/>
        </authorList>
    </citation>
    <scope>NUCLEOTIDE SEQUENCE [LARGE SCALE GENOMIC DNA]</scope>
    <source>
        <strain evidence="2 3">RCC1774</strain>
    </source>
</reference>
<organism evidence="2 3">
    <name type="scientific">Acaryochloris thomasi RCC1774</name>
    <dbReference type="NCBI Taxonomy" id="1764569"/>
    <lineage>
        <taxon>Bacteria</taxon>
        <taxon>Bacillati</taxon>
        <taxon>Cyanobacteriota</taxon>
        <taxon>Cyanophyceae</taxon>
        <taxon>Acaryochloridales</taxon>
        <taxon>Acaryochloridaceae</taxon>
        <taxon>Acaryochloris</taxon>
        <taxon>Acaryochloris thomasi</taxon>
    </lineage>
</organism>
<dbReference type="RefSeq" id="WP_110984835.1">
    <property type="nucleotide sequence ID" value="NZ_CAWNWM010000002.1"/>
</dbReference>
<accession>A0A2W1K4H2</accession>
<proteinExistence type="predicted"/>
<name>A0A2W1K4H2_9CYAN</name>
<feature type="signal peptide" evidence="1">
    <location>
        <begin position="1"/>
        <end position="24"/>
    </location>
</feature>
<dbReference type="OrthoDB" id="9904511at2"/>
<evidence type="ECO:0000256" key="1">
    <source>
        <dbReference type="SAM" id="SignalP"/>
    </source>
</evidence>